<feature type="transmembrane region" description="Helical" evidence="1">
    <location>
        <begin position="47"/>
        <end position="66"/>
    </location>
</feature>
<reference evidence="2 3" key="1">
    <citation type="submission" date="2016-03" db="EMBL/GenBank/DDBJ databases">
        <title>Choanephora cucurbitarum.</title>
        <authorList>
            <person name="Min B."/>
            <person name="Park H."/>
            <person name="Park J.-H."/>
            <person name="Shin H.-D."/>
            <person name="Choi I.-G."/>
        </authorList>
    </citation>
    <scope>NUCLEOTIDE SEQUENCE [LARGE SCALE GENOMIC DNA]</scope>
    <source>
        <strain evidence="2 3">KUS-F28377</strain>
    </source>
</reference>
<dbReference type="OrthoDB" id="2275059at2759"/>
<keyword evidence="1" id="KW-1133">Transmembrane helix</keyword>
<gene>
    <name evidence="2" type="ORF">A0J61_08955</name>
</gene>
<dbReference type="Proteomes" id="UP000093000">
    <property type="component" value="Unassembled WGS sequence"/>
</dbReference>
<evidence type="ECO:0000313" key="2">
    <source>
        <dbReference type="EMBL" id="OBZ82998.1"/>
    </source>
</evidence>
<organism evidence="2 3">
    <name type="scientific">Choanephora cucurbitarum</name>
    <dbReference type="NCBI Taxonomy" id="101091"/>
    <lineage>
        <taxon>Eukaryota</taxon>
        <taxon>Fungi</taxon>
        <taxon>Fungi incertae sedis</taxon>
        <taxon>Mucoromycota</taxon>
        <taxon>Mucoromycotina</taxon>
        <taxon>Mucoromycetes</taxon>
        <taxon>Mucorales</taxon>
        <taxon>Mucorineae</taxon>
        <taxon>Choanephoraceae</taxon>
        <taxon>Choanephoroideae</taxon>
        <taxon>Choanephora</taxon>
    </lineage>
</organism>
<keyword evidence="3" id="KW-1185">Reference proteome</keyword>
<keyword evidence="1" id="KW-0812">Transmembrane</keyword>
<accession>A0A1C7N1Y4</accession>
<comment type="caution">
    <text evidence="2">The sequence shown here is derived from an EMBL/GenBank/DDBJ whole genome shotgun (WGS) entry which is preliminary data.</text>
</comment>
<proteinExistence type="predicted"/>
<dbReference type="EMBL" id="LUGH01000742">
    <property type="protein sequence ID" value="OBZ82998.1"/>
    <property type="molecule type" value="Genomic_DNA"/>
</dbReference>
<keyword evidence="1" id="KW-0472">Membrane</keyword>
<dbReference type="InParanoid" id="A0A1C7N1Y4"/>
<sequence length="181" mass="20432">MKTSPTTDVPEPNKFIRLNSYLNLTAMTPSPHTEQLATTERIPTTTWGPFTLFVVVTLVLLTCFILNCKRIRRKVDETKMHRSGKTGSFSFENRHKQLQEADLEWNIHPPIVYTQPPESSHSSLHSKNSACSGWSSNNSTIAQSHHYHDLEFIKSQPPGVQLRLALESASIHSTPTLLKNV</sequence>
<evidence type="ECO:0000256" key="1">
    <source>
        <dbReference type="SAM" id="Phobius"/>
    </source>
</evidence>
<dbReference type="AlphaFoldDB" id="A0A1C7N1Y4"/>
<name>A0A1C7N1Y4_9FUNG</name>
<protein>
    <submittedName>
        <fullName evidence="2">Uncharacterized protein</fullName>
    </submittedName>
</protein>
<evidence type="ECO:0000313" key="3">
    <source>
        <dbReference type="Proteomes" id="UP000093000"/>
    </source>
</evidence>